<reference evidence="1" key="2">
    <citation type="submission" date="2022-08" db="EMBL/GenBank/DDBJ databases">
        <title>Novel sulphate-reducing endosymbionts in the free-living metamonad Anaeramoeba.</title>
        <authorList>
            <person name="Jerlstrom-Hultqvist J."/>
            <person name="Cepicka I."/>
            <person name="Gallot-Lavallee L."/>
            <person name="Salas-Leiva D."/>
            <person name="Curtis B.A."/>
            <person name="Zahonova K."/>
            <person name="Pipaliya S."/>
            <person name="Dacks J."/>
            <person name="Roger A.J."/>
        </authorList>
    </citation>
    <scope>NUCLEOTIDE SEQUENCE</scope>
    <source>
        <strain evidence="1">Busselton2</strain>
    </source>
</reference>
<evidence type="ECO:0000313" key="4">
    <source>
        <dbReference type="Proteomes" id="UP001150062"/>
    </source>
</evidence>
<accession>A0AAV7YXZ6</accession>
<name>A0AAV7YXZ6_9EUKA</name>
<dbReference type="Proteomes" id="UP001150062">
    <property type="component" value="Unassembled WGS sequence"/>
</dbReference>
<dbReference type="Proteomes" id="UP001146793">
    <property type="component" value="Unassembled WGS sequence"/>
</dbReference>
<evidence type="ECO:0000313" key="2">
    <source>
        <dbReference type="EMBL" id="KAJ6248604.1"/>
    </source>
</evidence>
<evidence type="ECO:0008006" key="5">
    <source>
        <dbReference type="Google" id="ProtNLM"/>
    </source>
</evidence>
<dbReference type="AlphaFoldDB" id="A0AAV7YXZ6"/>
<sequence length="351" mass="40093">MVSKLFCCCAVLPLFISSYLFLIQFLHTEPFEWPYRDIVFSKEGKRISFSEYGQKSSSHIWVHFHGTPGSSIFIPSSVRSAFENSGVRLILPDRSGFGMSAFNKNRTILDSGKDLYSLLSSLNLPSNCDLVLSGHSSGAPFAFGASIWGEMPCKLTSIILFAPAITHLSQDLPKNFSAQEIYSDIEPSNPHHVKYLVENMWILKYVFRLLAPMFVFYPESLINDYNEIHYQFSGIINDRTDFRNLYRGAIVDSLTSGVDSLWHDGFLLTQKWPFDLKTQLPKVPIKIYVGAQDTNTGVKMAQYTQTLIPTSTLEVVQDHTHDSLLFSKLIEIIKDFKFNRYSKQHFEIFDF</sequence>
<dbReference type="EMBL" id="JAOAOG010000110">
    <property type="protein sequence ID" value="KAJ6248604.1"/>
    <property type="molecule type" value="Genomic_DNA"/>
</dbReference>
<dbReference type="PANTHER" id="PTHR45763">
    <property type="entry name" value="HYDROLASE, ALPHA/BETA FOLD FAMILY PROTEIN, EXPRESSED-RELATED"/>
    <property type="match status" value="1"/>
</dbReference>
<evidence type="ECO:0000313" key="1">
    <source>
        <dbReference type="EMBL" id="KAJ3433715.1"/>
    </source>
</evidence>
<dbReference type="Gene3D" id="3.40.50.1820">
    <property type="entry name" value="alpha/beta hydrolase"/>
    <property type="match status" value="1"/>
</dbReference>
<dbReference type="EMBL" id="JANTQA010000047">
    <property type="protein sequence ID" value="KAJ3433715.1"/>
    <property type="molecule type" value="Genomic_DNA"/>
</dbReference>
<gene>
    <name evidence="1" type="ORF">M0812_22681</name>
    <name evidence="2" type="ORF">M0813_17573</name>
</gene>
<reference evidence="2" key="1">
    <citation type="submission" date="2022-08" db="EMBL/GenBank/DDBJ databases">
        <title>Novel sulfate-reducing endosymbionts in the free-living metamonad Anaeramoeba.</title>
        <authorList>
            <person name="Jerlstrom-Hultqvist J."/>
            <person name="Cepicka I."/>
            <person name="Gallot-Lavallee L."/>
            <person name="Salas-Leiva D."/>
            <person name="Curtis B.A."/>
            <person name="Zahonova K."/>
            <person name="Pipaliya S."/>
            <person name="Dacks J."/>
            <person name="Roger A.J."/>
        </authorList>
    </citation>
    <scope>NUCLEOTIDE SEQUENCE</scope>
    <source>
        <strain evidence="2">Schooner1</strain>
    </source>
</reference>
<organism evidence="1 3">
    <name type="scientific">Anaeramoeba flamelloides</name>
    <dbReference type="NCBI Taxonomy" id="1746091"/>
    <lineage>
        <taxon>Eukaryota</taxon>
        <taxon>Metamonada</taxon>
        <taxon>Anaeramoebidae</taxon>
        <taxon>Anaeramoeba</taxon>
    </lineage>
</organism>
<evidence type="ECO:0000313" key="3">
    <source>
        <dbReference type="Proteomes" id="UP001146793"/>
    </source>
</evidence>
<comment type="caution">
    <text evidence="1">The sequence shown here is derived from an EMBL/GenBank/DDBJ whole genome shotgun (WGS) entry which is preliminary data.</text>
</comment>
<dbReference type="InterPro" id="IPR029058">
    <property type="entry name" value="AB_hydrolase_fold"/>
</dbReference>
<dbReference type="PANTHER" id="PTHR45763:SF46">
    <property type="entry name" value="AB HYDROLASE-1 DOMAIN-CONTAINING PROTEIN"/>
    <property type="match status" value="1"/>
</dbReference>
<dbReference type="SUPFAM" id="SSF53474">
    <property type="entry name" value="alpha/beta-Hydrolases"/>
    <property type="match status" value="1"/>
</dbReference>
<proteinExistence type="predicted"/>
<protein>
    <recommendedName>
        <fullName evidence="5">AB hydrolase-1 domain-containing protein</fullName>
    </recommendedName>
</protein>
<keyword evidence="4" id="KW-1185">Reference proteome</keyword>